<gene>
    <name evidence="2" type="ORF">CYNAS_LOCUS3790</name>
</gene>
<name>A0AA36DQA9_CYLNA</name>
<evidence type="ECO:0000313" key="3">
    <source>
        <dbReference type="Proteomes" id="UP001176961"/>
    </source>
</evidence>
<keyword evidence="1" id="KW-0732">Signal</keyword>
<dbReference type="Proteomes" id="UP001176961">
    <property type="component" value="Unassembled WGS sequence"/>
</dbReference>
<feature type="chain" id="PRO_5041302769" evidence="1">
    <location>
        <begin position="19"/>
        <end position="159"/>
    </location>
</feature>
<keyword evidence="3" id="KW-1185">Reference proteome</keyword>
<dbReference type="EMBL" id="CATQJL010000001">
    <property type="protein sequence ID" value="CAJ0591807.1"/>
    <property type="molecule type" value="Genomic_DNA"/>
</dbReference>
<dbReference type="AlphaFoldDB" id="A0AA36DQA9"/>
<protein>
    <submittedName>
        <fullName evidence="2">Uncharacterized protein</fullName>
    </submittedName>
</protein>
<organism evidence="2 3">
    <name type="scientific">Cylicocyclus nassatus</name>
    <name type="common">Nematode worm</name>
    <dbReference type="NCBI Taxonomy" id="53992"/>
    <lineage>
        <taxon>Eukaryota</taxon>
        <taxon>Metazoa</taxon>
        <taxon>Ecdysozoa</taxon>
        <taxon>Nematoda</taxon>
        <taxon>Chromadorea</taxon>
        <taxon>Rhabditida</taxon>
        <taxon>Rhabditina</taxon>
        <taxon>Rhabditomorpha</taxon>
        <taxon>Strongyloidea</taxon>
        <taxon>Strongylidae</taxon>
        <taxon>Cylicocyclus</taxon>
    </lineage>
</organism>
<accession>A0AA36DQA9</accession>
<feature type="signal peptide" evidence="1">
    <location>
        <begin position="1"/>
        <end position="18"/>
    </location>
</feature>
<reference evidence="2" key="1">
    <citation type="submission" date="2023-07" db="EMBL/GenBank/DDBJ databases">
        <authorList>
            <consortium name="CYATHOMIX"/>
        </authorList>
    </citation>
    <scope>NUCLEOTIDE SEQUENCE</scope>
    <source>
        <strain evidence="2">N/A</strain>
    </source>
</reference>
<evidence type="ECO:0000313" key="2">
    <source>
        <dbReference type="EMBL" id="CAJ0591807.1"/>
    </source>
</evidence>
<comment type="caution">
    <text evidence="2">The sequence shown here is derived from an EMBL/GenBank/DDBJ whole genome shotgun (WGS) entry which is preliminary data.</text>
</comment>
<proteinExistence type="predicted"/>
<evidence type="ECO:0000256" key="1">
    <source>
        <dbReference type="SAM" id="SignalP"/>
    </source>
</evidence>
<sequence>MMLSFLAIISFLFSIILGEFIYPCKITDSEKNWRNGILWGFQDYIKSEGDKDTVNVYNQVSYNCFNEEIDSKSPYFFSFHIGSNSSLTSNQIKDVVFSALKEQSNNERSLLNKVLHSLVDEALKGERIQIGCFLAEEQLYYPGDYSAFCRYSHYDYSFE</sequence>